<dbReference type="PROSITE" id="PS51257">
    <property type="entry name" value="PROKAR_LIPOPROTEIN"/>
    <property type="match status" value="1"/>
</dbReference>
<keyword evidence="4" id="KW-1185">Reference proteome</keyword>
<dbReference type="Pfam" id="PF00639">
    <property type="entry name" value="Rotamase"/>
    <property type="match status" value="1"/>
</dbReference>
<dbReference type="KEGG" id="gim:F1728_21080"/>
<evidence type="ECO:0000259" key="2">
    <source>
        <dbReference type="PROSITE" id="PS50198"/>
    </source>
</evidence>
<dbReference type="GO" id="GO:0003755">
    <property type="term" value="F:peptidyl-prolyl cis-trans isomerase activity"/>
    <property type="evidence" value="ECO:0007669"/>
    <property type="project" value="UniProtKB-KW"/>
</dbReference>
<dbReference type="EMBL" id="CP043930">
    <property type="protein sequence ID" value="QGQ25032.1"/>
    <property type="molecule type" value="Genomic_DNA"/>
</dbReference>
<dbReference type="Gene3D" id="3.10.50.40">
    <property type="match status" value="1"/>
</dbReference>
<dbReference type="PANTHER" id="PTHR47245:SF2">
    <property type="entry name" value="PEPTIDYL-PROLYL CIS-TRANS ISOMERASE HP_0175-RELATED"/>
    <property type="match status" value="1"/>
</dbReference>
<dbReference type="PANTHER" id="PTHR47245">
    <property type="entry name" value="PEPTIDYLPROLYL ISOMERASE"/>
    <property type="match status" value="1"/>
</dbReference>
<protein>
    <recommendedName>
        <fullName evidence="2">PpiC domain-containing protein</fullName>
    </recommendedName>
</protein>
<keyword evidence="1" id="KW-0697">Rotamase</keyword>
<dbReference type="InterPro" id="IPR000297">
    <property type="entry name" value="PPIase_PpiC"/>
</dbReference>
<dbReference type="InterPro" id="IPR046357">
    <property type="entry name" value="PPIase_dom_sf"/>
</dbReference>
<dbReference type="PROSITE" id="PS50198">
    <property type="entry name" value="PPIC_PPIASE_2"/>
    <property type="match status" value="1"/>
</dbReference>
<dbReference type="SUPFAM" id="SSF54534">
    <property type="entry name" value="FKBP-like"/>
    <property type="match status" value="1"/>
</dbReference>
<dbReference type="InterPro" id="IPR050245">
    <property type="entry name" value="PrsA_foldase"/>
</dbReference>
<evidence type="ECO:0000256" key="1">
    <source>
        <dbReference type="PROSITE-ProRule" id="PRU00278"/>
    </source>
</evidence>
<sequence length="426" mass="48178">MLLMRHAQIYFLILALPGLFGCETTPKVDNPVLGPPPPRLESALKQQKLEETAVARHTQERNELIEGDFSESDNPFETPIVTASTTSEEISISPAGDDVEELRDSTVVAIVNGLPLFVSDILGVYEFQLLQAEQRMDSEDYKKLRQALVKRDLKGHVERLLLLHEMKSTLKKEQLDQLNQHLETAFDDQRVPELQKQMGVNSPQELEEKLNSQGRSLIFEKDLFMKQQAAVQFMAVKAKAKDQFSREEVLARYRSRIKDYEVPAKVQWQRIRITYSKHGGKDKAIAVLDEVIHKLQSGADFGEIAKQYSDGTRSDKNGSWGWTRRGSLAEAEIEEALFSLPVGEVSQVFETESSFQIVKVNGRKEAGHVPFADVQGKLEQTMITESRMKATKDILDKLYAKAIIESKFEIEREDDVKPANATSDSN</sequence>
<name>A0A6I6AHH2_9PLAN</name>
<evidence type="ECO:0000313" key="4">
    <source>
        <dbReference type="Proteomes" id="UP000427281"/>
    </source>
</evidence>
<evidence type="ECO:0000313" key="3">
    <source>
        <dbReference type="EMBL" id="QGQ25032.1"/>
    </source>
</evidence>
<organism evidence="3 4">
    <name type="scientific">Gimesia benthica</name>
    <dbReference type="NCBI Taxonomy" id="2608982"/>
    <lineage>
        <taxon>Bacteria</taxon>
        <taxon>Pseudomonadati</taxon>
        <taxon>Planctomycetota</taxon>
        <taxon>Planctomycetia</taxon>
        <taxon>Planctomycetales</taxon>
        <taxon>Planctomycetaceae</taxon>
        <taxon>Gimesia</taxon>
    </lineage>
</organism>
<feature type="domain" description="PpiC" evidence="2">
    <location>
        <begin position="263"/>
        <end position="362"/>
    </location>
</feature>
<accession>A0A6I6AHH2</accession>
<dbReference type="AlphaFoldDB" id="A0A6I6AHH2"/>
<gene>
    <name evidence="3" type="ORF">F1728_21080</name>
</gene>
<dbReference type="SUPFAM" id="SSF109998">
    <property type="entry name" value="Triger factor/SurA peptide-binding domain-like"/>
    <property type="match status" value="1"/>
</dbReference>
<dbReference type="Proteomes" id="UP000427281">
    <property type="component" value="Chromosome"/>
</dbReference>
<dbReference type="InterPro" id="IPR027304">
    <property type="entry name" value="Trigger_fact/SurA_dom_sf"/>
</dbReference>
<reference evidence="3 4" key="1">
    <citation type="submission" date="2019-09" db="EMBL/GenBank/DDBJ databases">
        <title>Gimesia benthica sp. nov., a novel bacterium isolated from deep-sea water of the Northwest Indian Ocean.</title>
        <authorList>
            <person name="Dai X."/>
        </authorList>
    </citation>
    <scope>NUCLEOTIDE SEQUENCE [LARGE SCALE GENOMIC DNA]</scope>
    <source>
        <strain evidence="3 4">E7</strain>
    </source>
</reference>
<keyword evidence="1" id="KW-0413">Isomerase</keyword>
<proteinExistence type="predicted"/>